<keyword evidence="9" id="KW-1185">Reference proteome</keyword>
<evidence type="ECO:0000256" key="4">
    <source>
        <dbReference type="ARBA" id="ARBA00022989"/>
    </source>
</evidence>
<organism evidence="8 9">
    <name type="scientific">Zeaxanthinibacter enoshimensis</name>
    <dbReference type="NCBI Taxonomy" id="392009"/>
    <lineage>
        <taxon>Bacteria</taxon>
        <taxon>Pseudomonadati</taxon>
        <taxon>Bacteroidota</taxon>
        <taxon>Flavobacteriia</taxon>
        <taxon>Flavobacteriales</taxon>
        <taxon>Flavobacteriaceae</taxon>
        <taxon>Zeaxanthinibacter</taxon>
    </lineage>
</organism>
<reference evidence="8 9" key="1">
    <citation type="submission" date="2019-03" db="EMBL/GenBank/DDBJ databases">
        <title>Genomic Encyclopedia of Archaeal and Bacterial Type Strains, Phase II (KMG-II): from individual species to whole genera.</title>
        <authorList>
            <person name="Goeker M."/>
        </authorList>
    </citation>
    <scope>NUCLEOTIDE SEQUENCE [LARGE SCALE GENOMIC DNA]</scope>
    <source>
        <strain evidence="8 9">DSM 18435</strain>
    </source>
</reference>
<dbReference type="InterPro" id="IPR027379">
    <property type="entry name" value="CLS_N"/>
</dbReference>
<evidence type="ECO:0000256" key="2">
    <source>
        <dbReference type="ARBA" id="ARBA00022475"/>
    </source>
</evidence>
<dbReference type="OrthoDB" id="1048705at2"/>
<keyword evidence="2" id="KW-1003">Cell membrane</keyword>
<dbReference type="EMBL" id="SNYI01000001">
    <property type="protein sequence ID" value="TDQ33012.1"/>
    <property type="molecule type" value="Genomic_DNA"/>
</dbReference>
<name>A0A4R6TN69_9FLAO</name>
<keyword evidence="3 6" id="KW-0812">Transmembrane</keyword>
<feature type="domain" description="Cardiolipin synthase N-terminal" evidence="7">
    <location>
        <begin position="23"/>
        <end position="62"/>
    </location>
</feature>
<keyword evidence="4 6" id="KW-1133">Transmembrane helix</keyword>
<comment type="subcellular location">
    <subcellularLocation>
        <location evidence="1">Cell membrane</location>
        <topology evidence="1">Multi-pass membrane protein</topology>
    </subcellularLocation>
</comment>
<evidence type="ECO:0000256" key="6">
    <source>
        <dbReference type="SAM" id="Phobius"/>
    </source>
</evidence>
<sequence>MIYFLSSSILPVVVLIILIVVPLIALIEIIGGRLPGHLQLMWVVLIITLNVIGVLLYYFFGRPKKTSVEKISHR</sequence>
<accession>A0A4R6TN69</accession>
<dbReference type="Proteomes" id="UP000295468">
    <property type="component" value="Unassembled WGS sequence"/>
</dbReference>
<evidence type="ECO:0000259" key="7">
    <source>
        <dbReference type="Pfam" id="PF13396"/>
    </source>
</evidence>
<feature type="transmembrane region" description="Helical" evidence="6">
    <location>
        <begin position="12"/>
        <end position="34"/>
    </location>
</feature>
<dbReference type="Pfam" id="PF13396">
    <property type="entry name" value="PLDc_N"/>
    <property type="match status" value="1"/>
</dbReference>
<dbReference type="AlphaFoldDB" id="A0A4R6TN69"/>
<keyword evidence="5 6" id="KW-0472">Membrane</keyword>
<evidence type="ECO:0000313" key="8">
    <source>
        <dbReference type="EMBL" id="TDQ33012.1"/>
    </source>
</evidence>
<evidence type="ECO:0000256" key="1">
    <source>
        <dbReference type="ARBA" id="ARBA00004651"/>
    </source>
</evidence>
<evidence type="ECO:0000256" key="5">
    <source>
        <dbReference type="ARBA" id="ARBA00023136"/>
    </source>
</evidence>
<evidence type="ECO:0000256" key="3">
    <source>
        <dbReference type="ARBA" id="ARBA00022692"/>
    </source>
</evidence>
<comment type="caution">
    <text evidence="8">The sequence shown here is derived from an EMBL/GenBank/DDBJ whole genome shotgun (WGS) entry which is preliminary data.</text>
</comment>
<proteinExistence type="predicted"/>
<evidence type="ECO:0000313" key="9">
    <source>
        <dbReference type="Proteomes" id="UP000295468"/>
    </source>
</evidence>
<protein>
    <recommendedName>
        <fullName evidence="7">Cardiolipin synthase N-terminal domain-containing protein</fullName>
    </recommendedName>
</protein>
<gene>
    <name evidence="8" type="ORF">CLV82_0850</name>
</gene>
<dbReference type="GO" id="GO:0005886">
    <property type="term" value="C:plasma membrane"/>
    <property type="evidence" value="ECO:0007669"/>
    <property type="project" value="UniProtKB-SubCell"/>
</dbReference>
<dbReference type="RefSeq" id="WP_133643028.1">
    <property type="nucleotide sequence ID" value="NZ_SNYI01000001.1"/>
</dbReference>
<feature type="transmembrane region" description="Helical" evidence="6">
    <location>
        <begin position="40"/>
        <end position="60"/>
    </location>
</feature>